<evidence type="ECO:0000259" key="2">
    <source>
        <dbReference type="Pfam" id="PF20516"/>
    </source>
</evidence>
<reference evidence="3 4" key="1">
    <citation type="submission" date="2019-12" db="EMBL/GenBank/DDBJ databases">
        <title>Draft genome sequence of the ascomycete Xylaria multiplex DSM 110363.</title>
        <authorList>
            <person name="Buettner E."/>
            <person name="Kellner H."/>
        </authorList>
    </citation>
    <scope>NUCLEOTIDE SEQUENCE [LARGE SCALE GENOMIC DNA]</scope>
    <source>
        <strain evidence="3 4">DSM 110363</strain>
    </source>
</reference>
<dbReference type="AlphaFoldDB" id="A0A7C8MN36"/>
<accession>A0A7C8MN36</accession>
<dbReference type="Proteomes" id="UP000481858">
    <property type="component" value="Unassembled WGS sequence"/>
</dbReference>
<evidence type="ECO:0000313" key="3">
    <source>
        <dbReference type="EMBL" id="KAF2963615.1"/>
    </source>
</evidence>
<protein>
    <recommendedName>
        <fullName evidence="2">PD-(D/E)XK nuclease-like domain-containing protein</fullName>
    </recommendedName>
</protein>
<gene>
    <name evidence="3" type="ORF">GQX73_g9949</name>
</gene>
<name>A0A7C8MN36_9PEZI</name>
<sequence>MSWSSIDDWRCQVDTATAKANTRYPPRKGSRKHELITPPISTTSKKRKITDNEQVLKSQPEWDDVSTISGRSSPVKQLANLADKCSIKTLPMLNKGKNNFPDFLEKLLGPLERRVIKARDLFLESDVQTLRAYTSRNPGTAREFANCIDDDLVYSNPSLDQVHHYEPFLHPDFVYELLEAAEMCEREVRDEATWNLEVHFPLMVKALKGLRRPGDDCYVKIIPCTTAVILPQFQVPTAAAHKVDFAITFQPTDPSSQTQKNIDSWRPYMPGGSINHTDYGGLKERLIAISVETKRTNDDYEKAKLQLIVWQAAQWKKFKTMHFQPEITLGIIIQGHDWYFLPSTRADHDATQVTWCKQKIGGTNNAFEVYSLVWALRYLIGWAIDSQWENFKQVMSDFKLFNNALCRDGDQFTEDNWSRSPG</sequence>
<dbReference type="InterPro" id="IPR046797">
    <property type="entry name" value="PDDEXK_12"/>
</dbReference>
<keyword evidence="4" id="KW-1185">Reference proteome</keyword>
<feature type="region of interest" description="Disordered" evidence="1">
    <location>
        <begin position="18"/>
        <end position="38"/>
    </location>
</feature>
<dbReference type="Pfam" id="PF20516">
    <property type="entry name" value="PDDEXK_12"/>
    <property type="match status" value="1"/>
</dbReference>
<comment type="caution">
    <text evidence="3">The sequence shown here is derived from an EMBL/GenBank/DDBJ whole genome shotgun (WGS) entry which is preliminary data.</text>
</comment>
<dbReference type="OrthoDB" id="4161186at2759"/>
<feature type="domain" description="PD-(D/E)XK nuclease-like" evidence="2">
    <location>
        <begin position="159"/>
        <end position="385"/>
    </location>
</feature>
<evidence type="ECO:0000256" key="1">
    <source>
        <dbReference type="SAM" id="MobiDB-lite"/>
    </source>
</evidence>
<dbReference type="EMBL" id="WUBL01000192">
    <property type="protein sequence ID" value="KAF2963615.1"/>
    <property type="molecule type" value="Genomic_DNA"/>
</dbReference>
<evidence type="ECO:0000313" key="4">
    <source>
        <dbReference type="Proteomes" id="UP000481858"/>
    </source>
</evidence>
<organism evidence="3 4">
    <name type="scientific">Xylaria multiplex</name>
    <dbReference type="NCBI Taxonomy" id="323545"/>
    <lineage>
        <taxon>Eukaryota</taxon>
        <taxon>Fungi</taxon>
        <taxon>Dikarya</taxon>
        <taxon>Ascomycota</taxon>
        <taxon>Pezizomycotina</taxon>
        <taxon>Sordariomycetes</taxon>
        <taxon>Xylariomycetidae</taxon>
        <taxon>Xylariales</taxon>
        <taxon>Xylariaceae</taxon>
        <taxon>Xylaria</taxon>
    </lineage>
</organism>
<proteinExistence type="predicted"/>
<dbReference type="InParanoid" id="A0A7C8MN36"/>